<comment type="caution">
    <text evidence="1">The sequence shown here is derived from an EMBL/GenBank/DDBJ whole genome shotgun (WGS) entry which is preliminary data.</text>
</comment>
<proteinExistence type="predicted"/>
<name>A0A3M2J0K6_9CELL</name>
<dbReference type="EMBL" id="RFFI01000086">
    <property type="protein sequence ID" value="RMI06929.1"/>
    <property type="molecule type" value="Genomic_DNA"/>
</dbReference>
<dbReference type="AlphaFoldDB" id="A0A3M2J0K6"/>
<organism evidence="1 2">
    <name type="scientific">Cellulomonas triticagri</name>
    <dbReference type="NCBI Taxonomy" id="2483352"/>
    <lineage>
        <taxon>Bacteria</taxon>
        <taxon>Bacillati</taxon>
        <taxon>Actinomycetota</taxon>
        <taxon>Actinomycetes</taxon>
        <taxon>Micrococcales</taxon>
        <taxon>Cellulomonadaceae</taxon>
        <taxon>Cellulomonas</taxon>
    </lineage>
</organism>
<dbReference type="Proteomes" id="UP000269289">
    <property type="component" value="Unassembled WGS sequence"/>
</dbReference>
<keyword evidence="2" id="KW-1185">Reference proteome</keyword>
<accession>A0A3M2J0K6</accession>
<dbReference type="RefSeq" id="WP_122150126.1">
    <property type="nucleotide sequence ID" value="NZ_RFFI01000086.1"/>
</dbReference>
<protein>
    <submittedName>
        <fullName evidence="1">Uncharacterized protein</fullName>
    </submittedName>
</protein>
<reference evidence="1 2" key="1">
    <citation type="submission" date="2018-10" db="EMBL/GenBank/DDBJ databases">
        <title>Isolation, diversity and antifungal activity of actinobacteria from wheat.</title>
        <authorList>
            <person name="Han C."/>
        </authorList>
    </citation>
    <scope>NUCLEOTIDE SEQUENCE [LARGE SCALE GENOMIC DNA]</scope>
    <source>
        <strain evidence="1 2">NEAU-YY56</strain>
    </source>
</reference>
<evidence type="ECO:0000313" key="1">
    <source>
        <dbReference type="EMBL" id="RMI06929.1"/>
    </source>
</evidence>
<evidence type="ECO:0000313" key="2">
    <source>
        <dbReference type="Proteomes" id="UP000269289"/>
    </source>
</evidence>
<sequence length="89" mass="9866">MQQVRDVGTRYSWAQVDAPVYVVEFGAARGGPAERWRLSDVGDVLEVFEWAAREQRGRTASVSVEVEDAGGFTLVRLTPEQGLRNVAGW</sequence>
<dbReference type="OrthoDB" id="4826869at2"/>
<gene>
    <name evidence="1" type="ORF">EBM89_14485</name>
</gene>